<dbReference type="Proteomes" id="UP000461730">
    <property type="component" value="Unassembled WGS sequence"/>
</dbReference>
<accession>A0A7K1U1D4</accession>
<protein>
    <submittedName>
        <fullName evidence="1">SMI1/KNR4 family protein</fullName>
    </submittedName>
</protein>
<sequence>MTYFQKIRHLYGIPENENFGLEESEIVVLEKRLNIELPVTLREYYLTLGNHQALNYAYNRLLRREKVWVSQDGYLMFYEENQGVVSWGIKKEDFLHPDLAVYGNYSNDEANPDWHLEFPLEACLLMLAVYNGVLGGLQFNGNYLDAVKPEVVAYIKDNWQELEDISNSTQKIYTRDYAEVISLSFDKDQNCSGIFIGANQRDRFNNMLDHLDVDWFYLSTEDMDEEDDDEEDEDE</sequence>
<organism evidence="1 2">
    <name type="scientific">Chitinophaga tropicalis</name>
    <dbReference type="NCBI Taxonomy" id="2683588"/>
    <lineage>
        <taxon>Bacteria</taxon>
        <taxon>Pseudomonadati</taxon>
        <taxon>Bacteroidota</taxon>
        <taxon>Chitinophagia</taxon>
        <taxon>Chitinophagales</taxon>
        <taxon>Chitinophagaceae</taxon>
        <taxon>Chitinophaga</taxon>
    </lineage>
</organism>
<comment type="caution">
    <text evidence="1">The sequence shown here is derived from an EMBL/GenBank/DDBJ whole genome shotgun (WGS) entry which is preliminary data.</text>
</comment>
<dbReference type="SUPFAM" id="SSF160631">
    <property type="entry name" value="SMI1/KNR4-like"/>
    <property type="match status" value="1"/>
</dbReference>
<dbReference type="RefSeq" id="WP_157305250.1">
    <property type="nucleotide sequence ID" value="NZ_WRXN01000002.1"/>
</dbReference>
<dbReference type="EMBL" id="WRXN01000002">
    <property type="protein sequence ID" value="MVT07825.1"/>
    <property type="molecule type" value="Genomic_DNA"/>
</dbReference>
<evidence type="ECO:0000313" key="2">
    <source>
        <dbReference type="Proteomes" id="UP000461730"/>
    </source>
</evidence>
<dbReference type="InterPro" id="IPR037883">
    <property type="entry name" value="Knr4/Smi1-like_sf"/>
</dbReference>
<gene>
    <name evidence="1" type="ORF">GO493_06090</name>
</gene>
<reference evidence="1 2" key="1">
    <citation type="submission" date="2019-12" db="EMBL/GenBank/DDBJ databases">
        <title>Chitinophaga sp. strain ysch24 (GDMCC 1.1355), whole genome shotgun sequence.</title>
        <authorList>
            <person name="Zhang X."/>
        </authorList>
    </citation>
    <scope>NUCLEOTIDE SEQUENCE [LARGE SCALE GENOMIC DNA]</scope>
    <source>
        <strain evidence="2">ysch24</strain>
    </source>
</reference>
<proteinExistence type="predicted"/>
<dbReference type="AlphaFoldDB" id="A0A7K1U1D4"/>
<keyword evidence="2" id="KW-1185">Reference proteome</keyword>
<evidence type="ECO:0000313" key="1">
    <source>
        <dbReference type="EMBL" id="MVT07825.1"/>
    </source>
</evidence>
<name>A0A7K1U1D4_9BACT</name>